<reference evidence="9 10" key="1">
    <citation type="submission" date="2014-07" db="EMBL/GenBank/DDBJ databases">
        <title>Draft Genome Sequence of Gephyronic Acid Producer, Cystobacter violaceus Strain Cb vi76.</title>
        <authorList>
            <person name="Stevens D.C."/>
            <person name="Young J."/>
            <person name="Carmichael R."/>
            <person name="Tan J."/>
            <person name="Taylor R.E."/>
        </authorList>
    </citation>
    <scope>NUCLEOTIDE SEQUENCE [LARGE SCALE GENOMIC DNA]</scope>
    <source>
        <strain evidence="9 10">Cb vi76</strain>
    </source>
</reference>
<evidence type="ECO:0000256" key="2">
    <source>
        <dbReference type="ARBA" id="ARBA00022670"/>
    </source>
</evidence>
<dbReference type="GO" id="GO:0006508">
    <property type="term" value="P:proteolysis"/>
    <property type="evidence" value="ECO:0007669"/>
    <property type="project" value="UniProtKB-KW"/>
</dbReference>
<evidence type="ECO:0000256" key="3">
    <source>
        <dbReference type="ARBA" id="ARBA00022763"/>
    </source>
</evidence>
<comment type="caution">
    <text evidence="9">The sequence shown here is derived from an EMBL/GenBank/DDBJ whole genome shotgun (WGS) entry which is preliminary data.</text>
</comment>
<organism evidence="9 10">
    <name type="scientific">Archangium violaceum Cb vi76</name>
    <dbReference type="NCBI Taxonomy" id="1406225"/>
    <lineage>
        <taxon>Bacteria</taxon>
        <taxon>Pseudomonadati</taxon>
        <taxon>Myxococcota</taxon>
        <taxon>Myxococcia</taxon>
        <taxon>Myxococcales</taxon>
        <taxon>Cystobacterineae</taxon>
        <taxon>Archangiaceae</taxon>
        <taxon>Archangium</taxon>
    </lineage>
</organism>
<dbReference type="GO" id="GO:0016829">
    <property type="term" value="F:lyase activity"/>
    <property type="evidence" value="ECO:0007669"/>
    <property type="project" value="UniProtKB-KW"/>
</dbReference>
<comment type="similarity">
    <text evidence="1 8">Belongs to the SOS response-associated peptidase family.</text>
</comment>
<sequence length="230" mass="25877">MCGRVTIQTPALAIAREFALTGVRTAIERPRYNLAPTQLMPVVINDGERMLDAYRWGLIPSWAKEASIGSKLINARGETVAEKPSFRSALKRRRCLVLVDGWFEWKQNTKPKTPYFFRRKDGRPMAFAGLWEEWTAPDTGEILRTCSVITTGPNHLMAPIHDRMPVILPHAAQELWLRPEPQEASVLQPLLVPNEDEPLEAWEVARVVNSPTNDVAACVERVASQSTLLV</sequence>
<keyword evidence="2 8" id="KW-0645">Protease</keyword>
<name>A0A084SYY2_9BACT</name>
<keyword evidence="6" id="KW-0238">DNA-binding</keyword>
<keyword evidence="5" id="KW-0190">Covalent protein-DNA linkage</keyword>
<dbReference type="InterPro" id="IPR003738">
    <property type="entry name" value="SRAP"/>
</dbReference>
<keyword evidence="4 8" id="KW-0378">Hydrolase</keyword>
<evidence type="ECO:0000256" key="6">
    <source>
        <dbReference type="ARBA" id="ARBA00023125"/>
    </source>
</evidence>
<dbReference type="PANTHER" id="PTHR13604">
    <property type="entry name" value="DC12-RELATED"/>
    <property type="match status" value="1"/>
</dbReference>
<evidence type="ECO:0000313" key="9">
    <source>
        <dbReference type="EMBL" id="KFA93667.1"/>
    </source>
</evidence>
<evidence type="ECO:0000256" key="7">
    <source>
        <dbReference type="ARBA" id="ARBA00023239"/>
    </source>
</evidence>
<keyword evidence="3" id="KW-0227">DNA damage</keyword>
<proteinExistence type="inferred from homology"/>
<dbReference type="EC" id="3.4.-.-" evidence="8"/>
<dbReference type="Pfam" id="PF02586">
    <property type="entry name" value="SRAP"/>
    <property type="match status" value="1"/>
</dbReference>
<keyword evidence="7" id="KW-0456">Lyase</keyword>
<dbReference type="EMBL" id="JPMI01000045">
    <property type="protein sequence ID" value="KFA93667.1"/>
    <property type="molecule type" value="Genomic_DNA"/>
</dbReference>
<evidence type="ECO:0000256" key="1">
    <source>
        <dbReference type="ARBA" id="ARBA00008136"/>
    </source>
</evidence>
<evidence type="ECO:0000256" key="5">
    <source>
        <dbReference type="ARBA" id="ARBA00023124"/>
    </source>
</evidence>
<dbReference type="PANTHER" id="PTHR13604:SF0">
    <property type="entry name" value="ABASIC SITE PROCESSING PROTEIN HMCES"/>
    <property type="match status" value="1"/>
</dbReference>
<dbReference type="SUPFAM" id="SSF143081">
    <property type="entry name" value="BB1717-like"/>
    <property type="match status" value="1"/>
</dbReference>
<dbReference type="Gene3D" id="3.90.1680.10">
    <property type="entry name" value="SOS response associated peptidase-like"/>
    <property type="match status" value="1"/>
</dbReference>
<accession>A0A084SYY2</accession>
<dbReference type="GO" id="GO:0008233">
    <property type="term" value="F:peptidase activity"/>
    <property type="evidence" value="ECO:0007669"/>
    <property type="project" value="UniProtKB-KW"/>
</dbReference>
<evidence type="ECO:0000256" key="4">
    <source>
        <dbReference type="ARBA" id="ARBA00022801"/>
    </source>
</evidence>
<protein>
    <recommendedName>
        <fullName evidence="8">Abasic site processing protein</fullName>
        <ecNumber evidence="8">3.4.-.-</ecNumber>
    </recommendedName>
</protein>
<dbReference type="InterPro" id="IPR036590">
    <property type="entry name" value="SRAP-like"/>
</dbReference>
<dbReference type="GO" id="GO:0106300">
    <property type="term" value="P:protein-DNA covalent cross-linking repair"/>
    <property type="evidence" value="ECO:0007669"/>
    <property type="project" value="InterPro"/>
</dbReference>
<evidence type="ECO:0000256" key="8">
    <source>
        <dbReference type="RuleBase" id="RU364100"/>
    </source>
</evidence>
<dbReference type="RefSeq" id="WP_043391593.1">
    <property type="nucleotide sequence ID" value="NZ_JPMI01000045.1"/>
</dbReference>
<dbReference type="GO" id="GO:0003697">
    <property type="term" value="F:single-stranded DNA binding"/>
    <property type="evidence" value="ECO:0007669"/>
    <property type="project" value="InterPro"/>
</dbReference>
<gene>
    <name evidence="9" type="ORF">Q664_07850</name>
</gene>
<evidence type="ECO:0000313" key="10">
    <source>
        <dbReference type="Proteomes" id="UP000028547"/>
    </source>
</evidence>
<dbReference type="AlphaFoldDB" id="A0A084SYY2"/>
<dbReference type="Proteomes" id="UP000028547">
    <property type="component" value="Unassembled WGS sequence"/>
</dbReference>